<accession>A0A267ETX2</accession>
<dbReference type="GO" id="GO:0032480">
    <property type="term" value="P:negative regulation of type I interferon production"/>
    <property type="evidence" value="ECO:0007669"/>
    <property type="project" value="InterPro"/>
</dbReference>
<sequence length="502" mass="53829">YIGNIPSRYQARDLRRFFATSVESGAFACFHFRHRPQRIAAAASTSAAASSGKKAPRLLCCYARASSPQAANEVMRLHSGSQWRAYSGVRELPLGLRCLISVCDSASAAVPAGLTADLRSLTGPQLARALKRHGLQVGASGRPQPVELCPPACMPQGNVGTPTSHFLGLVQRCQLPAGLIASLGLDLRSAGKRRGKFSAVPFDYGGAVRSFSTSAPPRVDLDEEDSNMAENHLRPDTPDEEAGQAAGGTDDEEEAEEEDEPAEDWERFEALHDDPHNVDRWKERKYEEPLEIVWEKGGPGLVWYTDEQFWRQGEKLELFDDPTNYDWDLDMSAYEAAGDAAPGDADARDLLDMRRFGAFERHTRGFGSDLLRRQGWAGPGSAVGGSGSGGGGLTEPLSAEPRPSRAGFGYRGPALLPRGHPTSTDKFNSNGLTRREAALVARARATGAYVAAAHDRPAVRAAVDPGDSLLVRANPDRLKYRPAAEAASAAAHAGGRGAGSSK</sequence>
<feature type="compositionally biased region" description="Acidic residues" evidence="1">
    <location>
        <begin position="249"/>
        <end position="263"/>
    </location>
</feature>
<proteinExistence type="predicted"/>
<evidence type="ECO:0000313" key="3">
    <source>
        <dbReference type="EMBL" id="PAA64337.1"/>
    </source>
</evidence>
<dbReference type="EMBL" id="NIVC01001761">
    <property type="protein sequence ID" value="PAA64337.1"/>
    <property type="molecule type" value="Genomic_DNA"/>
</dbReference>
<gene>
    <name evidence="3" type="ORF">BOX15_Mlig033193g1</name>
</gene>
<dbReference type="AlphaFoldDB" id="A0A267ETX2"/>
<dbReference type="PROSITE" id="PS50174">
    <property type="entry name" value="G_PATCH"/>
    <property type="match status" value="1"/>
</dbReference>
<feature type="compositionally biased region" description="Gly residues" evidence="1">
    <location>
        <begin position="377"/>
        <end position="393"/>
    </location>
</feature>
<dbReference type="OrthoDB" id="5842926at2759"/>
<dbReference type="SMART" id="SM00443">
    <property type="entry name" value="G_patch"/>
    <property type="match status" value="1"/>
</dbReference>
<feature type="region of interest" description="Disordered" evidence="1">
    <location>
        <begin position="229"/>
        <end position="264"/>
    </location>
</feature>
<evidence type="ECO:0000259" key="2">
    <source>
        <dbReference type="PROSITE" id="PS50174"/>
    </source>
</evidence>
<reference evidence="3 4" key="1">
    <citation type="submission" date="2017-06" db="EMBL/GenBank/DDBJ databases">
        <title>A platform for efficient transgenesis in Macrostomum lignano, a flatworm model organism for stem cell research.</title>
        <authorList>
            <person name="Berezikov E."/>
        </authorList>
    </citation>
    <scope>NUCLEOTIDE SEQUENCE [LARGE SCALE GENOMIC DNA]</scope>
    <source>
        <strain evidence="3">DV1</strain>
        <tissue evidence="3">Whole organism</tissue>
    </source>
</reference>
<dbReference type="GO" id="GO:0045893">
    <property type="term" value="P:positive regulation of DNA-templated transcription"/>
    <property type="evidence" value="ECO:0007669"/>
    <property type="project" value="TreeGrafter"/>
</dbReference>
<feature type="non-terminal residue" evidence="3">
    <location>
        <position position="1"/>
    </location>
</feature>
<organism evidence="3 4">
    <name type="scientific">Macrostomum lignano</name>
    <dbReference type="NCBI Taxonomy" id="282301"/>
    <lineage>
        <taxon>Eukaryota</taxon>
        <taxon>Metazoa</taxon>
        <taxon>Spiralia</taxon>
        <taxon>Lophotrochozoa</taxon>
        <taxon>Platyhelminthes</taxon>
        <taxon>Rhabditophora</taxon>
        <taxon>Macrostomorpha</taxon>
        <taxon>Macrostomida</taxon>
        <taxon>Macrostomidae</taxon>
        <taxon>Macrostomum</taxon>
    </lineage>
</organism>
<evidence type="ECO:0000313" key="4">
    <source>
        <dbReference type="Proteomes" id="UP000215902"/>
    </source>
</evidence>
<name>A0A267ETX2_9PLAT</name>
<feature type="compositionally biased region" description="Low complexity" evidence="1">
    <location>
        <begin position="483"/>
        <end position="493"/>
    </location>
</feature>
<protein>
    <recommendedName>
        <fullName evidence="2">G-patch domain-containing protein</fullName>
    </recommendedName>
</protein>
<dbReference type="GO" id="GO:0003676">
    <property type="term" value="F:nucleic acid binding"/>
    <property type="evidence" value="ECO:0007669"/>
    <property type="project" value="InterPro"/>
</dbReference>
<dbReference type="InterPro" id="IPR040341">
    <property type="entry name" value="GPATCH3"/>
</dbReference>
<dbReference type="GO" id="GO:0039536">
    <property type="term" value="P:negative regulation of RIG-I signaling pathway"/>
    <property type="evidence" value="ECO:0007669"/>
    <property type="project" value="InterPro"/>
</dbReference>
<dbReference type="PANTHER" id="PTHR14390">
    <property type="entry name" value="G PATCH DOMAIN CONTAINING PROTEIN 3"/>
    <property type="match status" value="1"/>
</dbReference>
<dbReference type="PANTHER" id="PTHR14390:SF2">
    <property type="entry name" value="G PATCH DOMAIN-CONTAINING PROTEIN 3"/>
    <property type="match status" value="1"/>
</dbReference>
<comment type="caution">
    <text evidence="3">The sequence shown here is derived from an EMBL/GenBank/DDBJ whole genome shotgun (WGS) entry which is preliminary data.</text>
</comment>
<feature type="domain" description="G-patch" evidence="2">
    <location>
        <begin position="363"/>
        <end position="413"/>
    </location>
</feature>
<dbReference type="STRING" id="282301.A0A267ETX2"/>
<evidence type="ECO:0000256" key="1">
    <source>
        <dbReference type="SAM" id="MobiDB-lite"/>
    </source>
</evidence>
<feature type="compositionally biased region" description="Polar residues" evidence="1">
    <location>
        <begin position="421"/>
        <end position="430"/>
    </location>
</feature>
<feature type="region of interest" description="Disordered" evidence="1">
    <location>
        <begin position="377"/>
        <end position="430"/>
    </location>
</feature>
<dbReference type="InterPro" id="IPR000467">
    <property type="entry name" value="G_patch_dom"/>
</dbReference>
<keyword evidence="4" id="KW-1185">Reference proteome</keyword>
<dbReference type="Proteomes" id="UP000215902">
    <property type="component" value="Unassembled WGS sequence"/>
</dbReference>
<feature type="region of interest" description="Disordered" evidence="1">
    <location>
        <begin position="482"/>
        <end position="502"/>
    </location>
</feature>